<organism evidence="2 3">
    <name type="scientific">Parelaphostrongylus tenuis</name>
    <name type="common">Meningeal worm</name>
    <dbReference type="NCBI Taxonomy" id="148309"/>
    <lineage>
        <taxon>Eukaryota</taxon>
        <taxon>Metazoa</taxon>
        <taxon>Ecdysozoa</taxon>
        <taxon>Nematoda</taxon>
        <taxon>Chromadorea</taxon>
        <taxon>Rhabditida</taxon>
        <taxon>Rhabditina</taxon>
        <taxon>Rhabditomorpha</taxon>
        <taxon>Strongyloidea</taxon>
        <taxon>Metastrongylidae</taxon>
        <taxon>Parelaphostrongylus</taxon>
    </lineage>
</organism>
<sequence>MILIVMKDERKRRSDSVVMSTVMRRTPGPSDTNTKNKKGDSLVDKLAGTLTRKKKSGGHGNAAENPEEDEALEIEIEGRESIDACLVPSLAKAITLDEG</sequence>
<feature type="region of interest" description="Disordered" evidence="1">
    <location>
        <begin position="50"/>
        <end position="69"/>
    </location>
</feature>
<evidence type="ECO:0000313" key="3">
    <source>
        <dbReference type="Proteomes" id="UP001196413"/>
    </source>
</evidence>
<proteinExistence type="predicted"/>
<gene>
    <name evidence="2" type="ORF">KIN20_025802</name>
</gene>
<feature type="region of interest" description="Disordered" evidence="1">
    <location>
        <begin position="13"/>
        <end position="43"/>
    </location>
</feature>
<comment type="caution">
    <text evidence="2">The sequence shown here is derived from an EMBL/GenBank/DDBJ whole genome shotgun (WGS) entry which is preliminary data.</text>
</comment>
<dbReference type="Proteomes" id="UP001196413">
    <property type="component" value="Unassembled WGS sequence"/>
</dbReference>
<dbReference type="AlphaFoldDB" id="A0AAD5NDH7"/>
<protein>
    <submittedName>
        <fullName evidence="2">Uncharacterized protein</fullName>
    </submittedName>
</protein>
<name>A0AAD5NDH7_PARTN</name>
<evidence type="ECO:0000256" key="1">
    <source>
        <dbReference type="SAM" id="MobiDB-lite"/>
    </source>
</evidence>
<accession>A0AAD5NDH7</accession>
<reference evidence="2" key="1">
    <citation type="submission" date="2021-06" db="EMBL/GenBank/DDBJ databases">
        <title>Parelaphostrongylus tenuis whole genome reference sequence.</title>
        <authorList>
            <person name="Garwood T.J."/>
            <person name="Larsen P.A."/>
            <person name="Fountain-Jones N.M."/>
            <person name="Garbe J.R."/>
            <person name="Macchietto M.G."/>
            <person name="Kania S.A."/>
            <person name="Gerhold R.W."/>
            <person name="Richards J.E."/>
            <person name="Wolf T.M."/>
        </authorList>
    </citation>
    <scope>NUCLEOTIDE SEQUENCE</scope>
    <source>
        <strain evidence="2">MNPRO001-30</strain>
        <tissue evidence="2">Meninges</tissue>
    </source>
</reference>
<evidence type="ECO:0000313" key="2">
    <source>
        <dbReference type="EMBL" id="KAJ1365489.1"/>
    </source>
</evidence>
<keyword evidence="3" id="KW-1185">Reference proteome</keyword>
<dbReference type="EMBL" id="JAHQIW010005280">
    <property type="protein sequence ID" value="KAJ1365489.1"/>
    <property type="molecule type" value="Genomic_DNA"/>
</dbReference>